<dbReference type="GO" id="GO:0005509">
    <property type="term" value="F:calcium ion binding"/>
    <property type="evidence" value="ECO:0007669"/>
    <property type="project" value="InterPro"/>
</dbReference>
<dbReference type="PROSITE" id="PS50998">
    <property type="entry name" value="GLA_2"/>
    <property type="match status" value="1"/>
</dbReference>
<keyword evidence="6 10" id="KW-0245">EGF-like domain</keyword>
<dbReference type="GO" id="GO:0004252">
    <property type="term" value="F:serine-type endopeptidase activity"/>
    <property type="evidence" value="ECO:0007669"/>
    <property type="project" value="UniProtKB-EC"/>
</dbReference>
<feature type="disulfide bond" evidence="10">
    <location>
        <begin position="106"/>
        <end position="115"/>
    </location>
</feature>
<dbReference type="PRINTS" id="PR00001">
    <property type="entry name" value="GLABLOOD"/>
</dbReference>
<dbReference type="PROSITE" id="PS50026">
    <property type="entry name" value="EGF_3"/>
    <property type="match status" value="1"/>
</dbReference>
<dbReference type="FunFam" id="2.10.25.10:FF:000162">
    <property type="entry name" value="Coagulation factor X (Predicted)"/>
    <property type="match status" value="1"/>
</dbReference>
<protein>
    <recommendedName>
        <fullName evidence="3">coagulation factor Xa</fullName>
        <ecNumber evidence="3">3.4.21.6</ecNumber>
    </recommendedName>
</protein>
<evidence type="ECO:0000256" key="8">
    <source>
        <dbReference type="ARBA" id="ARBA00023157"/>
    </source>
</evidence>
<dbReference type="Ensembl" id="ENSAPOT00000016035.1">
    <property type="protein sequence ID" value="ENSAPOP00000000933.1"/>
    <property type="gene ID" value="ENSAPOG00000002170.1"/>
</dbReference>
<dbReference type="Proteomes" id="UP000257200">
    <property type="component" value="Unplaced"/>
</dbReference>
<dbReference type="PROSITE" id="PS00010">
    <property type="entry name" value="ASX_HYDROXYL"/>
    <property type="match status" value="1"/>
</dbReference>
<dbReference type="InterPro" id="IPR000294">
    <property type="entry name" value="GLA_domain"/>
</dbReference>
<evidence type="ECO:0000256" key="9">
    <source>
        <dbReference type="ARBA" id="ARBA00023180"/>
    </source>
</evidence>
<dbReference type="InterPro" id="IPR035972">
    <property type="entry name" value="GLA-like_dom_SF"/>
</dbReference>
<dbReference type="SMART" id="SM00181">
    <property type="entry name" value="EGF"/>
    <property type="match status" value="1"/>
</dbReference>
<evidence type="ECO:0000256" key="3">
    <source>
        <dbReference type="ARBA" id="ARBA00012181"/>
    </source>
</evidence>
<dbReference type="PANTHER" id="PTHR24278">
    <property type="entry name" value="COAGULATION FACTOR"/>
    <property type="match status" value="1"/>
</dbReference>
<sequence>MPSASSYRHLGASLSGLLIIDSLRSSQVLIRSRRANSFLEEMKVGNLERECVEERCDWEEAREIFESREKTNDFWAKYVDGDACESLPCANAGHCKDGIGTYTCSCQEGYQGLNCEARENNSDKSDLRFCCKTFI</sequence>
<evidence type="ECO:0000256" key="6">
    <source>
        <dbReference type="ARBA" id="ARBA00022536"/>
    </source>
</evidence>
<keyword evidence="4" id="KW-0301">Gamma-carboxyglutamic acid</keyword>
<dbReference type="GeneTree" id="ENSGT00940000157694"/>
<evidence type="ECO:0000259" key="12">
    <source>
        <dbReference type="PROSITE" id="PS50998"/>
    </source>
</evidence>
<dbReference type="InterPro" id="IPR000152">
    <property type="entry name" value="EGF-type_Asp/Asn_hydroxyl_site"/>
</dbReference>
<dbReference type="PROSITE" id="PS00022">
    <property type="entry name" value="EGF_1"/>
    <property type="match status" value="1"/>
</dbReference>
<dbReference type="InParanoid" id="A0A3Q1EBY1"/>
<reference evidence="13" key="2">
    <citation type="submission" date="2025-09" db="UniProtKB">
        <authorList>
            <consortium name="Ensembl"/>
        </authorList>
    </citation>
    <scope>IDENTIFICATION</scope>
</reference>
<dbReference type="Gene3D" id="4.10.740.10">
    <property type="entry name" value="Coagulation Factor IX"/>
    <property type="match status" value="1"/>
</dbReference>
<evidence type="ECO:0000256" key="2">
    <source>
        <dbReference type="ARBA" id="ARBA00004613"/>
    </source>
</evidence>
<dbReference type="PRINTS" id="PR00010">
    <property type="entry name" value="EGFBLOOD"/>
</dbReference>
<keyword evidence="14" id="KW-1185">Reference proteome</keyword>
<dbReference type="InterPro" id="IPR050442">
    <property type="entry name" value="Peptidase_S1_coag_factors"/>
</dbReference>
<dbReference type="SUPFAM" id="SSF57196">
    <property type="entry name" value="EGF/Laminin"/>
    <property type="match status" value="1"/>
</dbReference>
<keyword evidence="7" id="KW-0106">Calcium</keyword>
<evidence type="ECO:0000256" key="7">
    <source>
        <dbReference type="ARBA" id="ARBA00022837"/>
    </source>
</evidence>
<dbReference type="EC" id="3.4.21.6" evidence="3"/>
<comment type="caution">
    <text evidence="10">Lacks conserved residue(s) required for the propagation of feature annotation.</text>
</comment>
<dbReference type="GO" id="GO:0005615">
    <property type="term" value="C:extracellular space"/>
    <property type="evidence" value="ECO:0007669"/>
    <property type="project" value="TreeGrafter"/>
</dbReference>
<dbReference type="Pfam" id="PF00594">
    <property type="entry name" value="Gla"/>
    <property type="match status" value="1"/>
</dbReference>
<accession>A0A3Q1EBY1</accession>
<organism evidence="13 14">
    <name type="scientific">Acanthochromis polyacanthus</name>
    <name type="common">spiny chromis</name>
    <dbReference type="NCBI Taxonomy" id="80966"/>
    <lineage>
        <taxon>Eukaryota</taxon>
        <taxon>Metazoa</taxon>
        <taxon>Chordata</taxon>
        <taxon>Craniata</taxon>
        <taxon>Vertebrata</taxon>
        <taxon>Euteleostomi</taxon>
        <taxon>Actinopterygii</taxon>
        <taxon>Neopterygii</taxon>
        <taxon>Teleostei</taxon>
        <taxon>Neoteleostei</taxon>
        <taxon>Acanthomorphata</taxon>
        <taxon>Ovalentaria</taxon>
        <taxon>Pomacentridae</taxon>
        <taxon>Acanthochromis</taxon>
    </lineage>
</organism>
<evidence type="ECO:0000259" key="11">
    <source>
        <dbReference type="PROSITE" id="PS50026"/>
    </source>
</evidence>
<comment type="subcellular location">
    <subcellularLocation>
        <location evidence="2">Secreted</location>
    </subcellularLocation>
</comment>
<dbReference type="AlphaFoldDB" id="A0A3Q1EBY1"/>
<reference evidence="13" key="1">
    <citation type="submission" date="2025-08" db="UniProtKB">
        <authorList>
            <consortium name="Ensembl"/>
        </authorList>
    </citation>
    <scope>IDENTIFICATION</scope>
</reference>
<comment type="catalytic activity">
    <reaction evidence="1">
        <text>Selective cleavage of Arg-|-Thr and then Arg-|-Ile bonds in prothrombin to form thrombin.</text>
        <dbReference type="EC" id="3.4.21.6"/>
    </reaction>
</comment>
<dbReference type="InterPro" id="IPR001881">
    <property type="entry name" value="EGF-like_Ca-bd_dom"/>
</dbReference>
<name>A0A3Q1EBY1_9TELE</name>
<keyword evidence="5" id="KW-0964">Secreted</keyword>
<dbReference type="PANTHER" id="PTHR24278:SF28">
    <property type="entry name" value="COAGULATION FACTOR X"/>
    <property type="match status" value="1"/>
</dbReference>
<dbReference type="CDD" id="cd00054">
    <property type="entry name" value="EGF_CA"/>
    <property type="match status" value="1"/>
</dbReference>
<evidence type="ECO:0000256" key="10">
    <source>
        <dbReference type="PROSITE-ProRule" id="PRU00076"/>
    </source>
</evidence>
<evidence type="ECO:0000256" key="5">
    <source>
        <dbReference type="ARBA" id="ARBA00022525"/>
    </source>
</evidence>
<evidence type="ECO:0000313" key="14">
    <source>
        <dbReference type="Proteomes" id="UP000257200"/>
    </source>
</evidence>
<dbReference type="SMART" id="SM00069">
    <property type="entry name" value="GLA"/>
    <property type="match status" value="1"/>
</dbReference>
<dbReference type="FunFam" id="4.10.740.10:FF:000001">
    <property type="entry name" value="vitamin K-dependent protein S"/>
    <property type="match status" value="1"/>
</dbReference>
<evidence type="ECO:0000313" key="13">
    <source>
        <dbReference type="Ensembl" id="ENSAPOP00000000933.1"/>
    </source>
</evidence>
<evidence type="ECO:0000256" key="1">
    <source>
        <dbReference type="ARBA" id="ARBA00001239"/>
    </source>
</evidence>
<evidence type="ECO:0000256" key="4">
    <source>
        <dbReference type="ARBA" id="ARBA00022479"/>
    </source>
</evidence>
<dbReference type="PROSITE" id="PS00011">
    <property type="entry name" value="GLA_1"/>
    <property type="match status" value="1"/>
</dbReference>
<keyword evidence="8 10" id="KW-1015">Disulfide bond</keyword>
<dbReference type="Gene3D" id="2.10.25.10">
    <property type="entry name" value="Laminin"/>
    <property type="match status" value="1"/>
</dbReference>
<dbReference type="PROSITE" id="PS01186">
    <property type="entry name" value="EGF_2"/>
    <property type="match status" value="1"/>
</dbReference>
<feature type="domain" description="Gla" evidence="12">
    <location>
        <begin position="34"/>
        <end position="80"/>
    </location>
</feature>
<dbReference type="SMART" id="SM00179">
    <property type="entry name" value="EGF_CA"/>
    <property type="match status" value="1"/>
</dbReference>
<dbReference type="SUPFAM" id="SSF57630">
    <property type="entry name" value="GLA-domain"/>
    <property type="match status" value="1"/>
</dbReference>
<feature type="domain" description="EGF-like" evidence="11">
    <location>
        <begin position="80"/>
        <end position="116"/>
    </location>
</feature>
<dbReference type="InterPro" id="IPR000742">
    <property type="entry name" value="EGF"/>
</dbReference>
<dbReference type="Pfam" id="PF00008">
    <property type="entry name" value="EGF"/>
    <property type="match status" value="1"/>
</dbReference>
<dbReference type="InterPro" id="IPR017857">
    <property type="entry name" value="Coagulation_fac-like_Gla_dom"/>
</dbReference>
<proteinExistence type="predicted"/>
<dbReference type="STRING" id="80966.ENSAPOP00000000933"/>
<keyword evidence="9" id="KW-0325">Glycoprotein</keyword>